<evidence type="ECO:0000313" key="2">
    <source>
        <dbReference type="EMBL" id="TXD75746.1"/>
    </source>
</evidence>
<keyword evidence="4" id="KW-1185">Reference proteome</keyword>
<dbReference type="RefSeq" id="WP_086503182.1">
    <property type="nucleotide sequence ID" value="NZ_QKZU01000023.1"/>
</dbReference>
<dbReference type="PANTHER" id="PTHR36455">
    <property type="match status" value="1"/>
</dbReference>
<dbReference type="AlphaFoldDB" id="A0A2W7QR21"/>
<dbReference type="PANTHER" id="PTHR36455:SF1">
    <property type="entry name" value="BLR8292 PROTEIN"/>
    <property type="match status" value="1"/>
</dbReference>
<dbReference type="EMBL" id="QKZU01000023">
    <property type="protein sequence ID" value="PZX50441.1"/>
    <property type="molecule type" value="Genomic_DNA"/>
</dbReference>
<evidence type="ECO:0000313" key="4">
    <source>
        <dbReference type="Proteomes" id="UP000321927"/>
    </source>
</evidence>
<name>A0A2W7QR21_9BACT</name>
<reference evidence="2 4" key="2">
    <citation type="submission" date="2019-08" db="EMBL/GenBank/DDBJ databases">
        <title>Genome of Algoriphagus ratkowskyi IC026.</title>
        <authorList>
            <person name="Bowman J.P."/>
        </authorList>
    </citation>
    <scope>NUCLEOTIDE SEQUENCE [LARGE SCALE GENOMIC DNA]</scope>
    <source>
        <strain evidence="2 4">IC026</strain>
    </source>
</reference>
<dbReference type="EMBL" id="VORV01000020">
    <property type="protein sequence ID" value="TXD75746.1"/>
    <property type="molecule type" value="Genomic_DNA"/>
</dbReference>
<comment type="caution">
    <text evidence="1">The sequence shown here is derived from an EMBL/GenBank/DDBJ whole genome shotgun (WGS) entry which is preliminary data.</text>
</comment>
<sequence>MLALSSSVRYFMYHEPTDMRFGINSLAGLVRNKLGFDPMNGDVFVFIGKRSNQIRFLQWGRDGFAMYIKKLEQGTFERPALSGNAVTSSQLSLLLQGVRLVSVSYRKRYDPLKRG</sequence>
<dbReference type="Proteomes" id="UP000249115">
    <property type="component" value="Unassembled WGS sequence"/>
</dbReference>
<accession>A0A2W7QR21</accession>
<protein>
    <submittedName>
        <fullName evidence="2">IS66 family insertion sequence element accessory protein TnpB</fullName>
    </submittedName>
    <submittedName>
        <fullName evidence="1">Transposase</fullName>
    </submittedName>
</protein>
<evidence type="ECO:0000313" key="3">
    <source>
        <dbReference type="Proteomes" id="UP000249115"/>
    </source>
</evidence>
<dbReference type="InterPro" id="IPR008878">
    <property type="entry name" value="Transposase_IS66_Orf2"/>
</dbReference>
<dbReference type="Pfam" id="PF05717">
    <property type="entry name" value="TnpB_IS66"/>
    <property type="match status" value="1"/>
</dbReference>
<dbReference type="NCBIfam" id="NF033819">
    <property type="entry name" value="IS66_TnpB"/>
    <property type="match status" value="1"/>
</dbReference>
<dbReference type="Proteomes" id="UP000321927">
    <property type="component" value="Unassembled WGS sequence"/>
</dbReference>
<reference evidence="1 3" key="1">
    <citation type="submission" date="2018-06" db="EMBL/GenBank/DDBJ databases">
        <title>Genomic Encyclopedia of Archaeal and Bacterial Type Strains, Phase II (KMG-II): from individual species to whole genera.</title>
        <authorList>
            <person name="Goeker M."/>
        </authorList>
    </citation>
    <scope>NUCLEOTIDE SEQUENCE [LARGE SCALE GENOMIC DNA]</scope>
    <source>
        <strain evidence="1 3">DSM 22686</strain>
    </source>
</reference>
<evidence type="ECO:0000313" key="1">
    <source>
        <dbReference type="EMBL" id="PZX50441.1"/>
    </source>
</evidence>
<gene>
    <name evidence="2" type="primary">tnpB</name>
    <name evidence="2" type="ORF">ESW18_19530</name>
    <name evidence="1" type="ORF">LV84_04003</name>
</gene>
<proteinExistence type="predicted"/>
<organism evidence="1 3">
    <name type="scientific">Algoriphagus ratkowskyi</name>
    <dbReference type="NCBI Taxonomy" id="57028"/>
    <lineage>
        <taxon>Bacteria</taxon>
        <taxon>Pseudomonadati</taxon>
        <taxon>Bacteroidota</taxon>
        <taxon>Cytophagia</taxon>
        <taxon>Cytophagales</taxon>
        <taxon>Cyclobacteriaceae</taxon>
        <taxon>Algoriphagus</taxon>
    </lineage>
</organism>